<reference evidence="8 9" key="1">
    <citation type="submission" date="2019-10" db="EMBL/GenBank/DDBJ databases">
        <title>Taxonomy of Antarctic Massilia spp.: description of Massilia rubra sp. nov., Massilia aquatica sp. nov., Massilia mucilaginosa sp. nov., Massilia frigida sp. nov. isolated from streams, lakes and regoliths.</title>
        <authorList>
            <person name="Holochova P."/>
            <person name="Sedlacek I."/>
            <person name="Kralova S."/>
            <person name="Maslanova I."/>
            <person name="Busse H.-J."/>
            <person name="Stankova E."/>
            <person name="Vrbovska V."/>
            <person name="Kovarovic V."/>
            <person name="Bartak M."/>
            <person name="Svec P."/>
            <person name="Pantucek R."/>
        </authorList>
    </citation>
    <scope>NUCLEOTIDE SEQUENCE [LARGE SCALE GENOMIC DNA]</scope>
    <source>
        <strain evidence="8 9">CCM 8733</strain>
    </source>
</reference>
<dbReference type="Gene3D" id="3.30.160.390">
    <property type="entry name" value="Integrase, DNA-binding domain"/>
    <property type="match status" value="1"/>
</dbReference>
<dbReference type="InterPro" id="IPR010998">
    <property type="entry name" value="Integrase_recombinase_N"/>
</dbReference>
<protein>
    <submittedName>
        <fullName evidence="8">Tyrosine-type recombinase/integrase</fullName>
    </submittedName>
</protein>
<feature type="region of interest" description="Disordered" evidence="6">
    <location>
        <begin position="358"/>
        <end position="388"/>
    </location>
</feature>
<evidence type="ECO:0000256" key="2">
    <source>
        <dbReference type="ARBA" id="ARBA00022908"/>
    </source>
</evidence>
<gene>
    <name evidence="8" type="ORF">F2P45_30075</name>
</gene>
<dbReference type="Pfam" id="PF00589">
    <property type="entry name" value="Phage_integrase"/>
    <property type="match status" value="1"/>
</dbReference>
<dbReference type="PANTHER" id="PTHR30629">
    <property type="entry name" value="PROPHAGE INTEGRASE"/>
    <property type="match status" value="1"/>
</dbReference>
<feature type="coiled-coil region" evidence="5">
    <location>
        <begin position="84"/>
        <end position="111"/>
    </location>
</feature>
<evidence type="ECO:0000256" key="1">
    <source>
        <dbReference type="ARBA" id="ARBA00008857"/>
    </source>
</evidence>
<evidence type="ECO:0000259" key="7">
    <source>
        <dbReference type="PROSITE" id="PS51898"/>
    </source>
</evidence>
<dbReference type="Gene3D" id="1.10.150.130">
    <property type="match status" value="1"/>
</dbReference>
<dbReference type="EMBL" id="WHJH01000066">
    <property type="protein sequence ID" value="NHZ93227.1"/>
    <property type="molecule type" value="Genomic_DNA"/>
</dbReference>
<dbReference type="InterPro" id="IPR038488">
    <property type="entry name" value="Integrase_DNA-bd_sf"/>
</dbReference>
<dbReference type="Proteomes" id="UP000609726">
    <property type="component" value="Unassembled WGS sequence"/>
</dbReference>
<evidence type="ECO:0000256" key="5">
    <source>
        <dbReference type="SAM" id="Coils"/>
    </source>
</evidence>
<dbReference type="InterPro" id="IPR025166">
    <property type="entry name" value="Integrase_DNA_bind_dom"/>
</dbReference>
<dbReference type="CDD" id="cd00801">
    <property type="entry name" value="INT_P4_C"/>
    <property type="match status" value="1"/>
</dbReference>
<comment type="caution">
    <text evidence="8">The sequence shown here is derived from an EMBL/GenBank/DDBJ whole genome shotgun (WGS) entry which is preliminary data.</text>
</comment>
<dbReference type="PANTHER" id="PTHR30629:SF2">
    <property type="entry name" value="PROPHAGE INTEGRASE INTS-RELATED"/>
    <property type="match status" value="1"/>
</dbReference>
<dbReference type="Pfam" id="PF22022">
    <property type="entry name" value="Phage_int_M"/>
    <property type="match status" value="1"/>
</dbReference>
<feature type="domain" description="Tyr recombinase" evidence="7">
    <location>
        <begin position="247"/>
        <end position="458"/>
    </location>
</feature>
<proteinExistence type="inferred from homology"/>
<dbReference type="InterPro" id="IPR050808">
    <property type="entry name" value="Phage_Integrase"/>
</dbReference>
<dbReference type="InterPro" id="IPR002104">
    <property type="entry name" value="Integrase_catalytic"/>
</dbReference>
<dbReference type="RefSeq" id="WP_166881914.1">
    <property type="nucleotide sequence ID" value="NZ_WHJH01000066.1"/>
</dbReference>
<dbReference type="InterPro" id="IPR053876">
    <property type="entry name" value="Phage_int_M"/>
</dbReference>
<comment type="similarity">
    <text evidence="1">Belongs to the 'phage' integrase family.</text>
</comment>
<name>A0ABX0P2B7_9BURK</name>
<sequence>MGKMTAQQVAALRPRDKPYKQNVDTGLQLRIATNGIKVWVVQYVVEGRQRELRLSRPYGMSTTDASMSLADARNEAARIRTLAREGVDIQVQQEEERLRELQAAVDAEAQLASSQAKQTTENLSVAQMFDAWLLDGVRRKDGNAELRRSFGADVLPAIGAIAIKDLTEHDLRGVLRTMVARGVNRAAVMVRNSLTQMFAWAEKRQPWRKLLIDGNPMELIEIEKIVAPDYDMSNERDRILADAEIGELQAVFDNLQAEYDAAPDKRYGTQPLAATTQRAIWIMLSTLCRVGEMSMARWVHVDLDAAEWFIPKENVKDNLADLTVYLSPFALDQFRQLQKVTGKTEWCFPARNNEGHVDSKSISKQVGDRQSMFKKAKDGGPRAPMKNRRHDNTLVLGAGKTGAWTPHDLRRTGATLMQRLGVSLDIIDRCQNHVLPGSKVRRHYLHHDYADEKRDAWKKIGEHIETILS</sequence>
<keyword evidence="5" id="KW-0175">Coiled coil</keyword>
<evidence type="ECO:0000313" key="8">
    <source>
        <dbReference type="EMBL" id="NHZ93227.1"/>
    </source>
</evidence>
<keyword evidence="2" id="KW-0229">DNA integration</keyword>
<evidence type="ECO:0000313" key="9">
    <source>
        <dbReference type="Proteomes" id="UP000609726"/>
    </source>
</evidence>
<dbReference type="InterPro" id="IPR013762">
    <property type="entry name" value="Integrase-like_cat_sf"/>
</dbReference>
<evidence type="ECO:0000256" key="6">
    <source>
        <dbReference type="SAM" id="MobiDB-lite"/>
    </source>
</evidence>
<dbReference type="SUPFAM" id="SSF56349">
    <property type="entry name" value="DNA breaking-rejoining enzymes"/>
    <property type="match status" value="1"/>
</dbReference>
<dbReference type="Gene3D" id="1.10.443.10">
    <property type="entry name" value="Intergrase catalytic core"/>
    <property type="match status" value="1"/>
</dbReference>
<keyword evidence="3" id="KW-0238">DNA-binding</keyword>
<dbReference type="Pfam" id="PF13356">
    <property type="entry name" value="Arm-DNA-bind_3"/>
    <property type="match status" value="1"/>
</dbReference>
<evidence type="ECO:0000256" key="4">
    <source>
        <dbReference type="ARBA" id="ARBA00023172"/>
    </source>
</evidence>
<keyword evidence="9" id="KW-1185">Reference proteome</keyword>
<keyword evidence="4" id="KW-0233">DNA recombination</keyword>
<dbReference type="PROSITE" id="PS51898">
    <property type="entry name" value="TYR_RECOMBINASE"/>
    <property type="match status" value="1"/>
</dbReference>
<organism evidence="8 9">
    <name type="scientific">Massilia mucilaginosa</name>
    <dbReference type="NCBI Taxonomy" id="2609282"/>
    <lineage>
        <taxon>Bacteria</taxon>
        <taxon>Pseudomonadati</taxon>
        <taxon>Pseudomonadota</taxon>
        <taxon>Betaproteobacteria</taxon>
        <taxon>Burkholderiales</taxon>
        <taxon>Oxalobacteraceae</taxon>
        <taxon>Telluria group</taxon>
        <taxon>Massilia</taxon>
    </lineage>
</organism>
<evidence type="ECO:0000256" key="3">
    <source>
        <dbReference type="ARBA" id="ARBA00023125"/>
    </source>
</evidence>
<accession>A0ABX0P2B7</accession>
<dbReference type="InterPro" id="IPR011010">
    <property type="entry name" value="DNA_brk_join_enz"/>
</dbReference>